<evidence type="ECO:0000256" key="10">
    <source>
        <dbReference type="ARBA" id="ARBA00032441"/>
    </source>
</evidence>
<dbReference type="EMBL" id="UOFK01000009">
    <property type="protein sequence ID" value="VAW71672.1"/>
    <property type="molecule type" value="Genomic_DNA"/>
</dbReference>
<dbReference type="GO" id="GO:0002949">
    <property type="term" value="P:tRNA threonylcarbamoyladenosine modification"/>
    <property type="evidence" value="ECO:0007669"/>
    <property type="project" value="InterPro"/>
</dbReference>
<evidence type="ECO:0000256" key="3">
    <source>
        <dbReference type="ARBA" id="ARBA00019010"/>
    </source>
</evidence>
<evidence type="ECO:0000256" key="6">
    <source>
        <dbReference type="ARBA" id="ARBA00022723"/>
    </source>
</evidence>
<dbReference type="AlphaFoldDB" id="A0A3B0Y8K7"/>
<keyword evidence="5" id="KW-0819">tRNA processing</keyword>
<reference evidence="11" key="1">
    <citation type="submission" date="2018-06" db="EMBL/GenBank/DDBJ databases">
        <authorList>
            <person name="Zhirakovskaya E."/>
        </authorList>
    </citation>
    <scope>NUCLEOTIDE SEQUENCE</scope>
</reference>
<keyword evidence="7" id="KW-0547">Nucleotide-binding</keyword>
<keyword evidence="9" id="KW-0460">Magnesium</keyword>
<dbReference type="Gene3D" id="3.40.50.300">
    <property type="entry name" value="P-loop containing nucleotide triphosphate hydrolases"/>
    <property type="match status" value="1"/>
</dbReference>
<comment type="subcellular location">
    <subcellularLocation>
        <location evidence="1">Cytoplasm</location>
    </subcellularLocation>
</comment>
<evidence type="ECO:0000256" key="9">
    <source>
        <dbReference type="ARBA" id="ARBA00022842"/>
    </source>
</evidence>
<evidence type="ECO:0000256" key="2">
    <source>
        <dbReference type="ARBA" id="ARBA00007599"/>
    </source>
</evidence>
<evidence type="ECO:0000313" key="11">
    <source>
        <dbReference type="EMBL" id="VAW71672.1"/>
    </source>
</evidence>
<gene>
    <name evidence="11" type="ORF">MNBD_GAMMA13-536</name>
</gene>
<accession>A0A3B0Y8K7</accession>
<evidence type="ECO:0000256" key="7">
    <source>
        <dbReference type="ARBA" id="ARBA00022741"/>
    </source>
</evidence>
<dbReference type="PANTHER" id="PTHR33540">
    <property type="entry name" value="TRNA THREONYLCARBAMOYLADENOSINE BIOSYNTHESIS PROTEIN TSAE"/>
    <property type="match status" value="1"/>
</dbReference>
<dbReference type="PANTHER" id="PTHR33540:SF2">
    <property type="entry name" value="TRNA THREONYLCARBAMOYLADENOSINE BIOSYNTHESIS PROTEIN TSAE"/>
    <property type="match status" value="1"/>
</dbReference>
<dbReference type="SUPFAM" id="SSF52540">
    <property type="entry name" value="P-loop containing nucleoside triphosphate hydrolases"/>
    <property type="match status" value="1"/>
</dbReference>
<keyword evidence="8" id="KW-0067">ATP-binding</keyword>
<protein>
    <recommendedName>
        <fullName evidence="3">tRNA threonylcarbamoyladenosine biosynthesis protein TsaE</fullName>
    </recommendedName>
    <alternativeName>
        <fullName evidence="10">t(6)A37 threonylcarbamoyladenosine biosynthesis protein TsaE</fullName>
    </alternativeName>
</protein>
<dbReference type="InterPro" id="IPR027417">
    <property type="entry name" value="P-loop_NTPase"/>
</dbReference>
<comment type="similarity">
    <text evidence="2">Belongs to the TsaE family.</text>
</comment>
<name>A0A3B0Y8K7_9ZZZZ</name>
<evidence type="ECO:0000256" key="5">
    <source>
        <dbReference type="ARBA" id="ARBA00022694"/>
    </source>
</evidence>
<dbReference type="InterPro" id="IPR003442">
    <property type="entry name" value="T6A_TsaE"/>
</dbReference>
<keyword evidence="4" id="KW-0963">Cytoplasm</keyword>
<dbReference type="GO" id="GO:0005737">
    <property type="term" value="C:cytoplasm"/>
    <property type="evidence" value="ECO:0007669"/>
    <property type="project" value="UniProtKB-SubCell"/>
</dbReference>
<evidence type="ECO:0000256" key="4">
    <source>
        <dbReference type="ARBA" id="ARBA00022490"/>
    </source>
</evidence>
<dbReference type="NCBIfam" id="TIGR00150">
    <property type="entry name" value="T6A_YjeE"/>
    <property type="match status" value="1"/>
</dbReference>
<sequence>MAVKFLPDTAATEALGARLASCCQGGGVVFFQGQLGAGKTTLVRGLLRALGHTGPVKSPTYALVESYHLSSREVHHLDLYRLGDPEELEWIGLRDLIMPDALVLIEWPEQGRGVLPTADLKLSMVCRQQGREVEFSVAGETGDKWLNCLI</sequence>
<keyword evidence="6" id="KW-0479">Metal-binding</keyword>
<evidence type="ECO:0000256" key="8">
    <source>
        <dbReference type="ARBA" id="ARBA00022840"/>
    </source>
</evidence>
<dbReference type="GO" id="GO:0005524">
    <property type="term" value="F:ATP binding"/>
    <property type="evidence" value="ECO:0007669"/>
    <property type="project" value="UniProtKB-KW"/>
</dbReference>
<dbReference type="Pfam" id="PF02367">
    <property type="entry name" value="TsaE"/>
    <property type="match status" value="1"/>
</dbReference>
<evidence type="ECO:0000256" key="1">
    <source>
        <dbReference type="ARBA" id="ARBA00004496"/>
    </source>
</evidence>
<organism evidence="11">
    <name type="scientific">hydrothermal vent metagenome</name>
    <dbReference type="NCBI Taxonomy" id="652676"/>
    <lineage>
        <taxon>unclassified sequences</taxon>
        <taxon>metagenomes</taxon>
        <taxon>ecological metagenomes</taxon>
    </lineage>
</organism>
<proteinExistence type="inferred from homology"/>
<dbReference type="GO" id="GO:0046872">
    <property type="term" value="F:metal ion binding"/>
    <property type="evidence" value="ECO:0007669"/>
    <property type="project" value="UniProtKB-KW"/>
</dbReference>